<dbReference type="Pfam" id="PF08795">
    <property type="entry name" value="DUF1796"/>
    <property type="match status" value="1"/>
</dbReference>
<organism evidence="1 2">
    <name type="scientific">Rubrivivax albus</name>
    <dbReference type="NCBI Taxonomy" id="2499835"/>
    <lineage>
        <taxon>Bacteria</taxon>
        <taxon>Pseudomonadati</taxon>
        <taxon>Pseudomonadota</taxon>
        <taxon>Betaproteobacteria</taxon>
        <taxon>Burkholderiales</taxon>
        <taxon>Sphaerotilaceae</taxon>
        <taxon>Rubrivivax</taxon>
    </lineage>
</organism>
<sequence>MMTQTPASALNGVAQPLVCRPEAPLRVRPPIAADLADARRRLKAWLGARPWQAVSLGQNCNVAWYLSQVGAKAFSGPFDWIFSAASIVAACLEDDFTTFLDRSQMVPIRDGSAAGHLAYHASMFNHRSPLSTEADHAYYVRCVGRFRALLSPGIPVVFVCQLINEPGKRLRWANGFKHQHALPLQQTAESYAAVRRLIQAKNQAARFVFIDHRTQGTQSLQVGPVDRDTFTLAFEAQGRNDGVKYVDQDDDAVMRELFGVFGPPPSWVAPNPAVQLG</sequence>
<keyword evidence="2" id="KW-1185">Reference proteome</keyword>
<gene>
    <name evidence="1" type="ORF">ENE75_05575</name>
</gene>
<reference evidence="1 2" key="1">
    <citation type="submission" date="2019-01" db="EMBL/GenBank/DDBJ databases">
        <authorList>
            <person name="Chen W.-M."/>
        </authorList>
    </citation>
    <scope>NUCLEOTIDE SEQUENCE [LARGE SCALE GENOMIC DNA]</scope>
    <source>
        <strain evidence="1 2">ICH-3</strain>
    </source>
</reference>
<evidence type="ECO:0000313" key="1">
    <source>
        <dbReference type="EMBL" id="RVT54320.1"/>
    </source>
</evidence>
<comment type="caution">
    <text evidence="1">The sequence shown here is derived from an EMBL/GenBank/DDBJ whole genome shotgun (WGS) entry which is preliminary data.</text>
</comment>
<evidence type="ECO:0000313" key="2">
    <source>
        <dbReference type="Proteomes" id="UP000288178"/>
    </source>
</evidence>
<accession>A0A3S2U5R9</accession>
<proteinExistence type="predicted"/>
<protein>
    <submittedName>
        <fullName evidence="1">Uncharacterized protein</fullName>
    </submittedName>
</protein>
<dbReference type="AlphaFoldDB" id="A0A3S2U5R9"/>
<dbReference type="InterPro" id="IPR014903">
    <property type="entry name" value="DUF1796"/>
</dbReference>
<name>A0A3S2U5R9_9BURK</name>
<dbReference type="EMBL" id="SACT01000001">
    <property type="protein sequence ID" value="RVT54320.1"/>
    <property type="molecule type" value="Genomic_DNA"/>
</dbReference>
<dbReference type="Proteomes" id="UP000288178">
    <property type="component" value="Unassembled WGS sequence"/>
</dbReference>